<keyword evidence="2" id="KW-1185">Reference proteome</keyword>
<reference evidence="1 2" key="1">
    <citation type="journal article" date="2018" name="Front. Plant Sci.">
        <title>Red Clover (Trifolium pratense) and Zigzag Clover (T. medium) - A Picture of Genomic Similarities and Differences.</title>
        <authorList>
            <person name="Dluhosova J."/>
            <person name="Istvanek J."/>
            <person name="Nedelnik J."/>
            <person name="Repkova J."/>
        </authorList>
    </citation>
    <scope>NUCLEOTIDE SEQUENCE [LARGE SCALE GENOMIC DNA]</scope>
    <source>
        <strain evidence="2">cv. 10/8</strain>
        <tissue evidence="1">Leaf</tissue>
    </source>
</reference>
<organism evidence="1 2">
    <name type="scientific">Trifolium medium</name>
    <dbReference type="NCBI Taxonomy" id="97028"/>
    <lineage>
        <taxon>Eukaryota</taxon>
        <taxon>Viridiplantae</taxon>
        <taxon>Streptophyta</taxon>
        <taxon>Embryophyta</taxon>
        <taxon>Tracheophyta</taxon>
        <taxon>Spermatophyta</taxon>
        <taxon>Magnoliopsida</taxon>
        <taxon>eudicotyledons</taxon>
        <taxon>Gunneridae</taxon>
        <taxon>Pentapetalae</taxon>
        <taxon>rosids</taxon>
        <taxon>fabids</taxon>
        <taxon>Fabales</taxon>
        <taxon>Fabaceae</taxon>
        <taxon>Papilionoideae</taxon>
        <taxon>50 kb inversion clade</taxon>
        <taxon>NPAAA clade</taxon>
        <taxon>Hologalegina</taxon>
        <taxon>IRL clade</taxon>
        <taxon>Trifolieae</taxon>
        <taxon>Trifolium</taxon>
    </lineage>
</organism>
<accession>A0A392NY85</accession>
<evidence type="ECO:0000313" key="1">
    <source>
        <dbReference type="EMBL" id="MCI03465.1"/>
    </source>
</evidence>
<dbReference type="AlphaFoldDB" id="A0A392NY85"/>
<name>A0A392NY85_9FABA</name>
<comment type="caution">
    <text evidence="1">The sequence shown here is derived from an EMBL/GenBank/DDBJ whole genome shotgun (WGS) entry which is preliminary data.</text>
</comment>
<protein>
    <submittedName>
        <fullName evidence="1">Uncharacterized protein</fullName>
    </submittedName>
</protein>
<proteinExistence type="predicted"/>
<dbReference type="Proteomes" id="UP000265520">
    <property type="component" value="Unassembled WGS sequence"/>
</dbReference>
<dbReference type="EMBL" id="LXQA010052274">
    <property type="protein sequence ID" value="MCI03465.1"/>
    <property type="molecule type" value="Genomic_DNA"/>
</dbReference>
<evidence type="ECO:0000313" key="2">
    <source>
        <dbReference type="Proteomes" id="UP000265520"/>
    </source>
</evidence>
<sequence length="57" mass="6320">MEAAAPISMIAVRDGLPLENALTIPCIWLDLQTFLDTVGRAVTHARTFKECFLDSTR</sequence>
<feature type="non-terminal residue" evidence="1">
    <location>
        <position position="57"/>
    </location>
</feature>